<dbReference type="InterPro" id="IPR027304">
    <property type="entry name" value="Trigger_fact/SurA_dom_sf"/>
</dbReference>
<gene>
    <name evidence="1" type="ORF">GM50_12555</name>
</gene>
<evidence type="ECO:0000313" key="1">
    <source>
        <dbReference type="EMBL" id="KGA17123.1"/>
    </source>
</evidence>
<dbReference type="EMBL" id="JNSK01000049">
    <property type="protein sequence ID" value="KGA17123.1"/>
    <property type="molecule type" value="Genomic_DNA"/>
</dbReference>
<dbReference type="AlphaFoldDB" id="A0A094SFT3"/>
<protein>
    <recommendedName>
        <fullName evidence="2">Lipoprotein</fullName>
    </recommendedName>
</protein>
<organism evidence="1">
    <name type="scientific">freshwater metagenome</name>
    <dbReference type="NCBI Taxonomy" id="449393"/>
    <lineage>
        <taxon>unclassified sequences</taxon>
        <taxon>metagenomes</taxon>
        <taxon>ecological metagenomes</taxon>
    </lineage>
</organism>
<reference evidence="1" key="1">
    <citation type="submission" date="2014-05" db="EMBL/GenBank/DDBJ databases">
        <title>Key roles for freshwater Actinobacteria revealed by deep metagenomic sequencing.</title>
        <authorList>
            <person name="Ghai R."/>
            <person name="Mizuno C.M."/>
            <person name="Picazo A."/>
            <person name="Camacho A."/>
            <person name="Rodriguez-Valera F."/>
        </authorList>
    </citation>
    <scope>NUCLEOTIDE SEQUENCE</scope>
</reference>
<comment type="caution">
    <text evidence="1">The sequence shown here is derived from an EMBL/GenBank/DDBJ whole genome shotgun (WGS) entry which is preliminary data.</text>
</comment>
<dbReference type="PROSITE" id="PS51257">
    <property type="entry name" value="PROKAR_LIPOPROTEIN"/>
    <property type="match status" value="1"/>
</dbReference>
<sequence>MKKFTAVTIASVAAIALFLTGCSQVGAAATIGSTKITQATVQTSIDTVMAERTSVDTSQMQLETGEDLNRSQLRFHLFAGLLKAAATSLKITVSKAEIDTRREVIIQQVGGVANLPQALVGAGIASTDFDTYLEAVLNSEKLQKSFIDAGVPEADIAVKMQELVVATGKTQKVTVNPRYGVWNPETAEVNAAPSDAVSPSTTK</sequence>
<name>A0A094SFT3_9ZZZZ</name>
<proteinExistence type="predicted"/>
<dbReference type="SUPFAM" id="SSF109998">
    <property type="entry name" value="Triger factor/SurA peptide-binding domain-like"/>
    <property type="match status" value="1"/>
</dbReference>
<evidence type="ECO:0008006" key="2">
    <source>
        <dbReference type="Google" id="ProtNLM"/>
    </source>
</evidence>
<accession>A0A094SFT3</accession>